<dbReference type="SMART" id="SM00438">
    <property type="entry name" value="ZnF_NFX"/>
    <property type="match status" value="5"/>
</dbReference>
<keyword evidence="6" id="KW-0378">Hydrolase</keyword>
<dbReference type="GeneID" id="25330678"/>
<gene>
    <name evidence="13" type="ORF">PV05_08770</name>
</gene>
<dbReference type="InterPro" id="IPR000571">
    <property type="entry name" value="Znf_CCCH"/>
</dbReference>
<dbReference type="FunFam" id="3.40.50.300:FF:001660">
    <property type="entry name" value="NF-X1 finger and helicase protein, putative"/>
    <property type="match status" value="1"/>
</dbReference>
<accession>A0A0D2ECT1</accession>
<dbReference type="PANTHER" id="PTHR10887">
    <property type="entry name" value="DNA2/NAM7 HELICASE FAMILY"/>
    <property type="match status" value="1"/>
</dbReference>
<comment type="subcellular location">
    <subcellularLocation>
        <location evidence="1">Cytoplasm</location>
    </subcellularLocation>
</comment>
<reference evidence="13 14" key="1">
    <citation type="submission" date="2015-01" db="EMBL/GenBank/DDBJ databases">
        <title>The Genome Sequence of Exophiala xenobiotica CBS118157.</title>
        <authorList>
            <consortium name="The Broad Institute Genomics Platform"/>
            <person name="Cuomo C."/>
            <person name="de Hoog S."/>
            <person name="Gorbushina A."/>
            <person name="Stielow B."/>
            <person name="Teixiera M."/>
            <person name="Abouelleil A."/>
            <person name="Chapman S.B."/>
            <person name="Priest M."/>
            <person name="Young S.K."/>
            <person name="Wortman J."/>
            <person name="Nusbaum C."/>
            <person name="Birren B."/>
        </authorList>
    </citation>
    <scope>NUCLEOTIDE SEQUENCE [LARGE SCALE GENOMIC DNA]</scope>
    <source>
        <strain evidence="13 14">CBS 118157</strain>
    </source>
</reference>
<dbReference type="HOGENOM" id="CLU_001490_1_1_1"/>
<keyword evidence="4" id="KW-0677">Repeat</keyword>
<evidence type="ECO:0000256" key="1">
    <source>
        <dbReference type="ARBA" id="ARBA00004496"/>
    </source>
</evidence>
<dbReference type="PROSITE" id="PS50103">
    <property type="entry name" value="ZF_C3H1"/>
    <property type="match status" value="1"/>
</dbReference>
<evidence type="ECO:0000256" key="7">
    <source>
        <dbReference type="ARBA" id="ARBA00022833"/>
    </source>
</evidence>
<protein>
    <submittedName>
        <fullName evidence="13">Uncharacterized protein</fullName>
    </submittedName>
</protein>
<dbReference type="GO" id="GO:0008270">
    <property type="term" value="F:zinc ion binding"/>
    <property type="evidence" value="ECO:0007669"/>
    <property type="project" value="UniProtKB-KW"/>
</dbReference>
<dbReference type="Pfam" id="PF20173">
    <property type="entry name" value="ZnF_RZ-type"/>
    <property type="match status" value="1"/>
</dbReference>
<sequence>MAPTHGRPNRPLAACNWFRTAKGCHYGGRCKFSHEIPSSGAGNTHHMTRDMPNPREQDNNPSAKFRVWRSFIAEDRSSSVTLPLPARFFLEALSFVDGDVATMQETVLLLAREGGLQRIKQVTDRSLESLGQEQRRKYFHEQVMPLLKIITHPQALASALLDTAIGTINNFLYGQQGQRAVKFFGSAATMLQQHLTEDDDATGLNVGSVVSAFSNVIDSNTHTLVNENLAPIAHILFDLVQSINDSEARQVQKTMHRVNHRLGLGRQLASPKPSKAAPHGRAIFALDRDLPGDQSKGGRRHDNDHTDACNIQIMPTSDEIRASRSEYLPTADQHDWHLPGVAGLLDRNFRLLREDTVGQLRDAIRHELDASYRHSRGANAEGSRKLTYENVLAVALSFSMWQGLLVTIRFEQPPHLRRLSANARRDWWESSKRLRPDSLICLLSTSGSVIFCSVVEPRNPATAGKAGVAEPAGPGVQDGGQQPGKLDLFTSAEHGFVSVSLVDANRRNVDEVLKLYKNASPSTYEIVEFPGVLLPSFEPTLKALQSMLRSQDLPFAEYLVINEDTDLSAVAPPDYATKPDFRFDVGCIMKGGQQMHLTAGDEANYDAFRTNSELDKAQAHALLASLNRSMALIQGPPGTGKSFTGVALIKVLLKNHQAARLGPILCVCYTNHALDQLLEDLVRQNVSQKIIRMGSRSKSELLKDCNLSVLAKAMDLTRAEKQENWLSKEDMSRDENDVQTLIKSISQGRNVETLKKYLEVCHPDHYDFLFSDSVDEEGFQTVSYSESNLLRNWLRGGSRGEQLRPEEVLIDIPLHHMSHRERQRIYGYWQEAMEKVLHEQLFNALAAYGRSKQHREMVRASVDLRCLQQADIIGVTTTGLARSLPLLRKLKVKVLVCEEAGEVLEAHILTALLPTLEHAILIGDHLQLPPHIQSYGLSRENPAGQRYSLDVSLFERLVSTAGSSRTTIPFSSLEIQRRMHPSISELIRNTLYPNLSDSPTVQGYPEVVGLKKRLFWMDHEHQEDSVTEATSSFSHSNAFEVKMVTAMVSHIVRQGTYQANDIAVLTPYLGQLQKIRRVLQASFEISLSEGDALELEKQAIGNEEETPIRGPAPMLQKTSLLKALKVSTIDNFQGEEAKVVVISLVRSNDQNKCGFLRTFNRINVLLSRAKHGMYIFANSRTSGHVPMWSSVIQMLRSGDNFGPSLELQCARHPENVFHVSKPDDFHIFSPEGGCNLPCQWRLSCGHSCLSKCHSEMLHSAVKCLEDCPRSLRGCEHSCPNRCGDPCPPRCLESVNELAITLQCGHLRHSLPCWQAQDPSVIICRDLAEKLVPGCNHKIRVECCVDVSSEGFKCHVRCGAYLPCGHVCQKPCNSCRTKGDGNVVLEEHGICPQICGRNYTTCKHQCEAACHGGGNCPPCRKACEVSCSHSTCSRQCCDPCAPCAEDNCASSCPHGSCTLPCAAPCDWLPCSRRCAKLLECGHQCPTVCGEECPPPRYCQVCASQDVKDMVVDFLEMATFVEVDLDEDPCLIPPCGHIITTSSMDGHMAMSKYYTVGLDGKIVDILEHNEPFSVNELKVCSTCRGSLRKLSRYGRIVRRAAIDEATKKFIVSANRLFMQLFEKFHRQNADLMNTRQAFGREMRTTEAGKLALTDGRDQQLNVISKAPIKGRYSQAMRIRHNIRKYLRLVDIQEQPFKRVWDMVQHARKRQKTDGHMQYQPTVLQTSQTLQATALLLRCDLAILSDFLELLGPNMGNLDLKANRADCITLEEAARQAHQPAIEVEAHVFHAQFCLAEMRFSIEHEEAGRLKSEAGKCIAAADELTREYPGQTGRVAGDVKAVESMLKDSSFTSVVRDDEWRHVMAAMATEFRGTGHWYTCANGHPFTVGECGMPMEATRCPQCNAPVGGQNHRPAEGVQAATDLEQRFGRLQI</sequence>
<keyword evidence="2" id="KW-0963">Cytoplasm</keyword>
<dbReference type="InterPro" id="IPR046439">
    <property type="entry name" value="ZF_RZ_dom"/>
</dbReference>
<dbReference type="SUPFAM" id="SSF52540">
    <property type="entry name" value="P-loop containing nucleoside triphosphate hydrolases"/>
    <property type="match status" value="1"/>
</dbReference>
<evidence type="ECO:0000313" key="13">
    <source>
        <dbReference type="EMBL" id="KIW53178.1"/>
    </source>
</evidence>
<keyword evidence="7 9" id="KW-0862">Zinc</keyword>
<evidence type="ECO:0000256" key="4">
    <source>
        <dbReference type="ARBA" id="ARBA00022737"/>
    </source>
</evidence>
<feature type="region of interest" description="Disordered" evidence="10">
    <location>
        <begin position="462"/>
        <end position="483"/>
    </location>
</feature>
<dbReference type="GO" id="GO:0005737">
    <property type="term" value="C:cytoplasm"/>
    <property type="evidence" value="ECO:0007669"/>
    <property type="project" value="UniProtKB-SubCell"/>
</dbReference>
<dbReference type="GO" id="GO:0004386">
    <property type="term" value="F:helicase activity"/>
    <property type="evidence" value="ECO:0007669"/>
    <property type="project" value="InterPro"/>
</dbReference>
<dbReference type="PANTHER" id="PTHR10887:SF445">
    <property type="entry name" value="NFX1-TYPE ZINC FINGER-CONTAINING PROTEIN 1"/>
    <property type="match status" value="1"/>
</dbReference>
<dbReference type="Pfam" id="PF13086">
    <property type="entry name" value="AAA_11"/>
    <property type="match status" value="1"/>
</dbReference>
<evidence type="ECO:0000259" key="12">
    <source>
        <dbReference type="PROSITE" id="PS51981"/>
    </source>
</evidence>
<dbReference type="GO" id="GO:0031048">
    <property type="term" value="P:regulatory ncRNA-mediated heterochromatin formation"/>
    <property type="evidence" value="ECO:0007669"/>
    <property type="project" value="TreeGrafter"/>
</dbReference>
<keyword evidence="14" id="KW-1185">Reference proteome</keyword>
<feature type="region of interest" description="Disordered" evidence="10">
    <location>
        <begin position="38"/>
        <end position="61"/>
    </location>
</feature>
<dbReference type="InterPro" id="IPR027417">
    <property type="entry name" value="P-loop_NTPase"/>
</dbReference>
<dbReference type="InterPro" id="IPR041679">
    <property type="entry name" value="DNA2/NAM7-like_C"/>
</dbReference>
<feature type="domain" description="C3H1-type" evidence="11">
    <location>
        <begin position="9"/>
        <end position="37"/>
    </location>
</feature>
<organism evidence="13 14">
    <name type="scientific">Exophiala xenobiotica</name>
    <dbReference type="NCBI Taxonomy" id="348802"/>
    <lineage>
        <taxon>Eukaryota</taxon>
        <taxon>Fungi</taxon>
        <taxon>Dikarya</taxon>
        <taxon>Ascomycota</taxon>
        <taxon>Pezizomycotina</taxon>
        <taxon>Eurotiomycetes</taxon>
        <taxon>Chaetothyriomycetidae</taxon>
        <taxon>Chaetothyriales</taxon>
        <taxon>Herpotrichiellaceae</taxon>
        <taxon>Exophiala</taxon>
    </lineage>
</organism>
<keyword evidence="5 9" id="KW-0863">Zinc-finger</keyword>
<dbReference type="Gene3D" id="3.40.50.300">
    <property type="entry name" value="P-loop containing nucleotide triphosphate hydrolases"/>
    <property type="match status" value="2"/>
</dbReference>
<evidence type="ECO:0000256" key="8">
    <source>
        <dbReference type="ARBA" id="ARBA00022859"/>
    </source>
</evidence>
<keyword evidence="6" id="KW-0067">ATP-binding</keyword>
<dbReference type="OrthoDB" id="2423195at2759"/>
<feature type="domain" description="RZ-type" evidence="12">
    <location>
        <begin position="1852"/>
        <end position="1927"/>
    </location>
</feature>
<evidence type="ECO:0000313" key="14">
    <source>
        <dbReference type="Proteomes" id="UP000054342"/>
    </source>
</evidence>
<evidence type="ECO:0000256" key="10">
    <source>
        <dbReference type="SAM" id="MobiDB-lite"/>
    </source>
</evidence>
<dbReference type="Pfam" id="PF13087">
    <property type="entry name" value="AAA_12"/>
    <property type="match status" value="1"/>
</dbReference>
<keyword evidence="6" id="KW-0547">Nucleotide-binding</keyword>
<dbReference type="GO" id="GO:0002376">
    <property type="term" value="P:immune system process"/>
    <property type="evidence" value="ECO:0007669"/>
    <property type="project" value="UniProtKB-KW"/>
</dbReference>
<dbReference type="Proteomes" id="UP000054342">
    <property type="component" value="Unassembled WGS sequence"/>
</dbReference>
<dbReference type="PROSITE" id="PS51981">
    <property type="entry name" value="ZF_RZ"/>
    <property type="match status" value="1"/>
</dbReference>
<dbReference type="GO" id="GO:0031380">
    <property type="term" value="C:nuclear RNA-directed RNA polymerase complex"/>
    <property type="evidence" value="ECO:0007669"/>
    <property type="project" value="TreeGrafter"/>
</dbReference>
<dbReference type="STRING" id="348802.A0A0D2ECT1"/>
<dbReference type="EMBL" id="KN847321">
    <property type="protein sequence ID" value="KIW53178.1"/>
    <property type="molecule type" value="Genomic_DNA"/>
</dbReference>
<keyword evidence="3 9" id="KW-0479">Metal-binding</keyword>
<dbReference type="CDD" id="cd17936">
    <property type="entry name" value="EEXXEc_NFX1"/>
    <property type="match status" value="1"/>
</dbReference>
<dbReference type="InterPro" id="IPR000967">
    <property type="entry name" value="Znf_NFX1"/>
</dbReference>
<proteinExistence type="predicted"/>
<evidence type="ECO:0000256" key="5">
    <source>
        <dbReference type="ARBA" id="ARBA00022771"/>
    </source>
</evidence>
<dbReference type="CDD" id="cd06008">
    <property type="entry name" value="NF-X1-zinc-finger"/>
    <property type="match status" value="1"/>
</dbReference>
<dbReference type="CDD" id="cd18808">
    <property type="entry name" value="SF1_C_Upf1"/>
    <property type="match status" value="1"/>
</dbReference>
<dbReference type="InterPro" id="IPR045055">
    <property type="entry name" value="DNA2/NAM7-like"/>
</dbReference>
<feature type="zinc finger region" description="C3H1-type" evidence="9">
    <location>
        <begin position="9"/>
        <end position="37"/>
    </location>
</feature>
<name>A0A0D2ECT1_9EURO</name>
<feature type="compositionally biased region" description="Basic and acidic residues" evidence="10">
    <location>
        <begin position="47"/>
        <end position="58"/>
    </location>
</feature>
<dbReference type="RefSeq" id="XP_013313762.1">
    <property type="nucleotide sequence ID" value="XM_013458308.1"/>
</dbReference>
<keyword evidence="6" id="KW-0347">Helicase</keyword>
<evidence type="ECO:0000256" key="9">
    <source>
        <dbReference type="PROSITE-ProRule" id="PRU00723"/>
    </source>
</evidence>
<evidence type="ECO:0000256" key="3">
    <source>
        <dbReference type="ARBA" id="ARBA00022723"/>
    </source>
</evidence>
<evidence type="ECO:0000259" key="11">
    <source>
        <dbReference type="PROSITE" id="PS50103"/>
    </source>
</evidence>
<dbReference type="InterPro" id="IPR041677">
    <property type="entry name" value="DNA2/NAM7_AAA_11"/>
</dbReference>
<dbReference type="InterPro" id="IPR047187">
    <property type="entry name" value="SF1_C_Upf1"/>
</dbReference>
<evidence type="ECO:0000256" key="6">
    <source>
        <dbReference type="ARBA" id="ARBA00022806"/>
    </source>
</evidence>
<evidence type="ECO:0000256" key="2">
    <source>
        <dbReference type="ARBA" id="ARBA00022490"/>
    </source>
</evidence>
<keyword evidence="8" id="KW-0391">Immunity</keyword>